<feature type="transmembrane region" description="Helical" evidence="1">
    <location>
        <begin position="73"/>
        <end position="91"/>
    </location>
</feature>
<sequence>MGTAFLHLFPANAWHWHGYAELMIWIGLVVYTAIAAWIDFRERRIPNKWTLLWLLLFFGVHVANQTLESSLVGFILVAVLMYIPTLLGLWGQGDWKMSMVLGAAIGALPALVIWFVGFLFVPFLKPWIYRASLRHLPEGQARSIPVAVPVFVATSAMFVVLLFFNRM</sequence>
<feature type="transmembrane region" description="Helical" evidence="1">
    <location>
        <begin position="103"/>
        <end position="124"/>
    </location>
</feature>
<dbReference type="Proteomes" id="UP000050482">
    <property type="component" value="Unassembled WGS sequence"/>
</dbReference>
<dbReference type="RefSeq" id="WP_054967440.1">
    <property type="nucleotide sequence ID" value="NZ_LJCO01000008.1"/>
</dbReference>
<keyword evidence="1" id="KW-0472">Membrane</keyword>
<evidence type="ECO:0000313" key="4">
    <source>
        <dbReference type="Proteomes" id="UP000050482"/>
    </source>
</evidence>
<keyword evidence="1" id="KW-0812">Transmembrane</keyword>
<name>A0A0P9D8J6_9BACL</name>
<keyword evidence="4" id="KW-1185">Reference proteome</keyword>
<dbReference type="Gene3D" id="1.20.120.1220">
    <property type="match status" value="1"/>
</dbReference>
<organism evidence="3 4">
    <name type="scientific">Alicyclobacillus ferrooxydans</name>
    <dbReference type="NCBI Taxonomy" id="471514"/>
    <lineage>
        <taxon>Bacteria</taxon>
        <taxon>Bacillati</taxon>
        <taxon>Bacillota</taxon>
        <taxon>Bacilli</taxon>
        <taxon>Bacillales</taxon>
        <taxon>Alicyclobacillaceae</taxon>
        <taxon>Alicyclobacillus</taxon>
    </lineage>
</organism>
<dbReference type="Pfam" id="PF01478">
    <property type="entry name" value="Peptidase_A24"/>
    <property type="match status" value="1"/>
</dbReference>
<feature type="transmembrane region" description="Helical" evidence="1">
    <location>
        <begin position="144"/>
        <end position="164"/>
    </location>
</feature>
<feature type="transmembrane region" description="Helical" evidence="1">
    <location>
        <begin position="50"/>
        <end position="67"/>
    </location>
</feature>
<dbReference type="InterPro" id="IPR000045">
    <property type="entry name" value="Prepilin_IV_endopep_pep"/>
</dbReference>
<dbReference type="GO" id="GO:0004190">
    <property type="term" value="F:aspartic-type endopeptidase activity"/>
    <property type="evidence" value="ECO:0007669"/>
    <property type="project" value="InterPro"/>
</dbReference>
<reference evidence="3 4" key="1">
    <citation type="submission" date="2015-09" db="EMBL/GenBank/DDBJ databases">
        <title>Draft genome sequence of Alicyclobacillus ferrooxydans DSM 22381.</title>
        <authorList>
            <person name="Hemp J."/>
        </authorList>
    </citation>
    <scope>NUCLEOTIDE SEQUENCE [LARGE SCALE GENOMIC DNA]</scope>
    <source>
        <strain evidence="3 4">TC-34</strain>
    </source>
</reference>
<evidence type="ECO:0000256" key="1">
    <source>
        <dbReference type="SAM" id="Phobius"/>
    </source>
</evidence>
<comment type="caution">
    <text evidence="3">The sequence shown here is derived from an EMBL/GenBank/DDBJ whole genome shotgun (WGS) entry which is preliminary data.</text>
</comment>
<dbReference type="GO" id="GO:0016020">
    <property type="term" value="C:membrane"/>
    <property type="evidence" value="ECO:0007669"/>
    <property type="project" value="InterPro"/>
</dbReference>
<dbReference type="PATRIC" id="fig|471514.4.peg.338"/>
<accession>A0A0P9D8J6</accession>
<gene>
    <name evidence="3" type="ORF">AN477_01690</name>
</gene>
<protein>
    <recommendedName>
        <fullName evidence="2">Prepilin type IV endopeptidase peptidase domain-containing protein</fullName>
    </recommendedName>
</protein>
<feature type="transmembrane region" description="Helical" evidence="1">
    <location>
        <begin position="16"/>
        <end position="38"/>
    </location>
</feature>
<dbReference type="AlphaFoldDB" id="A0A0P9D8J6"/>
<feature type="domain" description="Prepilin type IV endopeptidase peptidase" evidence="2">
    <location>
        <begin position="28"/>
        <end position="120"/>
    </location>
</feature>
<evidence type="ECO:0000259" key="2">
    <source>
        <dbReference type="Pfam" id="PF01478"/>
    </source>
</evidence>
<keyword evidence="1" id="KW-1133">Transmembrane helix</keyword>
<dbReference type="EMBL" id="LJCO01000008">
    <property type="protein sequence ID" value="KPV45652.1"/>
    <property type="molecule type" value="Genomic_DNA"/>
</dbReference>
<dbReference type="STRING" id="471514.AN477_01690"/>
<proteinExistence type="predicted"/>
<evidence type="ECO:0000313" key="3">
    <source>
        <dbReference type="EMBL" id="KPV45652.1"/>
    </source>
</evidence>